<dbReference type="AlphaFoldDB" id="A0A8J3YZY7"/>
<dbReference type="RefSeq" id="WP_203990594.1">
    <property type="nucleotide sequence ID" value="NZ_BOPG01000012.1"/>
</dbReference>
<dbReference type="Gene3D" id="3.40.50.1450">
    <property type="entry name" value="HybD-like"/>
    <property type="match status" value="1"/>
</dbReference>
<dbReference type="InterPro" id="IPR023430">
    <property type="entry name" value="Pept_HybD-like_dom_sf"/>
</dbReference>
<dbReference type="Proteomes" id="UP000612585">
    <property type="component" value="Unassembled WGS sequence"/>
</dbReference>
<gene>
    <name evidence="1" type="ORF">Vau01_023720</name>
</gene>
<name>A0A8J3YZY7_9ACTN</name>
<evidence type="ECO:0000313" key="2">
    <source>
        <dbReference type="Proteomes" id="UP000612585"/>
    </source>
</evidence>
<sequence length="138" mass="14667">MSIIMSSGRAVRERPRQEKRPLVAVLSDGHRHRHGVGSAVLRQLDGLGVDLTLIGCDAEDSALLESWRNRDLVIVVDPIRADPARPGQVHRHAVARPGRGRLVVLAVEAGDGDHASAAARQVVDAIAAEVGAGRTRSA</sequence>
<dbReference type="EMBL" id="BOPG01000012">
    <property type="protein sequence ID" value="GIJ54856.1"/>
    <property type="molecule type" value="Genomic_DNA"/>
</dbReference>
<organism evidence="1 2">
    <name type="scientific">Virgisporangium aurantiacum</name>
    <dbReference type="NCBI Taxonomy" id="175570"/>
    <lineage>
        <taxon>Bacteria</taxon>
        <taxon>Bacillati</taxon>
        <taxon>Actinomycetota</taxon>
        <taxon>Actinomycetes</taxon>
        <taxon>Micromonosporales</taxon>
        <taxon>Micromonosporaceae</taxon>
        <taxon>Virgisporangium</taxon>
    </lineage>
</organism>
<proteinExistence type="predicted"/>
<dbReference type="SUPFAM" id="SSF53163">
    <property type="entry name" value="HybD-like"/>
    <property type="match status" value="1"/>
</dbReference>
<evidence type="ECO:0000313" key="1">
    <source>
        <dbReference type="EMBL" id="GIJ54856.1"/>
    </source>
</evidence>
<keyword evidence="2" id="KW-1185">Reference proteome</keyword>
<protein>
    <submittedName>
        <fullName evidence="1">Uncharacterized protein</fullName>
    </submittedName>
</protein>
<reference evidence="1" key="1">
    <citation type="submission" date="2021-01" db="EMBL/GenBank/DDBJ databases">
        <title>Whole genome shotgun sequence of Virgisporangium aurantiacum NBRC 16421.</title>
        <authorList>
            <person name="Komaki H."/>
            <person name="Tamura T."/>
        </authorList>
    </citation>
    <scope>NUCLEOTIDE SEQUENCE</scope>
    <source>
        <strain evidence="1">NBRC 16421</strain>
    </source>
</reference>
<accession>A0A8J3YZY7</accession>
<comment type="caution">
    <text evidence="1">The sequence shown here is derived from an EMBL/GenBank/DDBJ whole genome shotgun (WGS) entry which is preliminary data.</text>
</comment>